<proteinExistence type="predicted"/>
<evidence type="ECO:0000313" key="2">
    <source>
        <dbReference type="EMBL" id="KAB1478897.1"/>
    </source>
</evidence>
<dbReference type="AlphaFoldDB" id="A0A833CB14"/>
<sequence length="59" mass="5988">MIMENLIVYLIGLIAVLFVARKAYKTLSGKGGCSCGGNGNGKKKDMSEAGCGCGCGGNK</sequence>
<keyword evidence="1" id="KW-1133">Transmembrane helix</keyword>
<feature type="transmembrane region" description="Helical" evidence="1">
    <location>
        <begin position="6"/>
        <end position="24"/>
    </location>
</feature>
<keyword evidence="1" id="KW-0812">Transmembrane</keyword>
<keyword evidence="1" id="KW-0472">Membrane</keyword>
<evidence type="ECO:0000256" key="1">
    <source>
        <dbReference type="SAM" id="Phobius"/>
    </source>
</evidence>
<comment type="caution">
    <text evidence="2">The sequence shown here is derived from an EMBL/GenBank/DDBJ whole genome shotgun (WGS) entry which is preliminary data.</text>
</comment>
<name>A0A833CB14_9FIRM</name>
<reference evidence="2 3" key="1">
    <citation type="submission" date="2019-09" db="EMBL/GenBank/DDBJ databases">
        <title>Draft genome sequence of 3 type strains from the CCUG.</title>
        <authorList>
            <person name="Pineiro-Iglesias B."/>
            <person name="Tunovic T."/>
            <person name="Unosson C."/>
            <person name="Inganas E."/>
            <person name="Ohlen M."/>
            <person name="Cardew S."/>
            <person name="Jensie-Markopoulos S."/>
            <person name="Salva-Serra F."/>
            <person name="Jaen-Luchoro D."/>
            <person name="Karlsson R."/>
            <person name="Svensson-Stadler L."/>
            <person name="Chun J."/>
            <person name="Moore E."/>
        </authorList>
    </citation>
    <scope>NUCLEOTIDE SEQUENCE [LARGE SCALE GENOMIC DNA]</scope>
    <source>
        <strain evidence="2 3">CCUG 65427</strain>
    </source>
</reference>
<evidence type="ECO:0000313" key="3">
    <source>
        <dbReference type="Proteomes" id="UP000434554"/>
    </source>
</evidence>
<dbReference type="EMBL" id="WBKH01000004">
    <property type="protein sequence ID" value="KAB1478897.1"/>
    <property type="molecule type" value="Genomic_DNA"/>
</dbReference>
<dbReference type="Proteomes" id="UP000434554">
    <property type="component" value="Unassembled WGS sequence"/>
</dbReference>
<accession>A0A833CB14</accession>
<organism evidence="2 3">
    <name type="scientific">Veillonella seminalis</name>
    <dbReference type="NCBI Taxonomy" id="1502943"/>
    <lineage>
        <taxon>Bacteria</taxon>
        <taxon>Bacillati</taxon>
        <taxon>Bacillota</taxon>
        <taxon>Negativicutes</taxon>
        <taxon>Veillonellales</taxon>
        <taxon>Veillonellaceae</taxon>
        <taxon>Veillonella</taxon>
    </lineage>
</organism>
<protein>
    <submittedName>
        <fullName evidence="2">FeoB-associated Cys-rich membrane protein</fullName>
    </submittedName>
</protein>
<gene>
    <name evidence="2" type="ORF">F8R14_04115</name>
</gene>